<organism evidence="8 9">
    <name type="scientific">Pristionchus pacificus</name>
    <name type="common">Parasitic nematode worm</name>
    <dbReference type="NCBI Taxonomy" id="54126"/>
    <lineage>
        <taxon>Eukaryota</taxon>
        <taxon>Metazoa</taxon>
        <taxon>Ecdysozoa</taxon>
        <taxon>Nematoda</taxon>
        <taxon>Chromadorea</taxon>
        <taxon>Rhabditida</taxon>
        <taxon>Rhabditina</taxon>
        <taxon>Diplogasteromorpha</taxon>
        <taxon>Diplogasteroidea</taxon>
        <taxon>Neodiplogasteridae</taxon>
        <taxon>Pristionchus</taxon>
    </lineage>
</organism>
<evidence type="ECO:0000256" key="4">
    <source>
        <dbReference type="ARBA" id="ARBA00022989"/>
    </source>
</evidence>
<evidence type="ECO:0000256" key="1">
    <source>
        <dbReference type="ARBA" id="ARBA00004323"/>
    </source>
</evidence>
<evidence type="ECO:0000313" key="9">
    <source>
        <dbReference type="Proteomes" id="UP000005239"/>
    </source>
</evidence>
<name>A0A2A6BVH6_PRIPA</name>
<dbReference type="GO" id="GO:0035269">
    <property type="term" value="P:protein O-linked glycosylation via mannose"/>
    <property type="evidence" value="ECO:0000318"/>
    <property type="project" value="GO_Central"/>
</dbReference>
<evidence type="ECO:0000256" key="3">
    <source>
        <dbReference type="ARBA" id="ARBA00022968"/>
    </source>
</evidence>
<evidence type="ECO:0000313" key="8">
    <source>
        <dbReference type="EnsemblMetazoa" id="PPA42663.1"/>
    </source>
</evidence>
<evidence type="ECO:0000256" key="6">
    <source>
        <dbReference type="ARBA" id="ARBA00023136"/>
    </source>
</evidence>
<dbReference type="PANTHER" id="PTHR12270">
    <property type="entry name" value="GLYCOSYLTRANSFERASE-RELATED"/>
    <property type="match status" value="1"/>
</dbReference>
<dbReference type="GO" id="GO:0042285">
    <property type="term" value="F:xylosyltransferase activity"/>
    <property type="evidence" value="ECO:0000318"/>
    <property type="project" value="GO_Central"/>
</dbReference>
<protein>
    <submittedName>
        <fullName evidence="8">Uncharacterized protein</fullName>
    </submittedName>
</protein>
<accession>A0A8R1YX73</accession>
<dbReference type="GO" id="GO:0015020">
    <property type="term" value="F:glucuronosyltransferase activity"/>
    <property type="evidence" value="ECO:0000318"/>
    <property type="project" value="GO_Central"/>
</dbReference>
<evidence type="ECO:0000256" key="7">
    <source>
        <dbReference type="ARBA" id="ARBA00023180"/>
    </source>
</evidence>
<evidence type="ECO:0000256" key="2">
    <source>
        <dbReference type="ARBA" id="ARBA00022692"/>
    </source>
</evidence>
<dbReference type="Pfam" id="PF13896">
    <property type="entry name" value="Glyco_transf_49"/>
    <property type="match status" value="1"/>
</dbReference>
<dbReference type="AlphaFoldDB" id="A0A2A6BVH6"/>
<keyword evidence="2" id="KW-0812">Transmembrane</keyword>
<dbReference type="InterPro" id="IPR029044">
    <property type="entry name" value="Nucleotide-diphossugar_trans"/>
</dbReference>
<keyword evidence="9" id="KW-1185">Reference proteome</keyword>
<reference evidence="8" key="2">
    <citation type="submission" date="2022-06" db="UniProtKB">
        <authorList>
            <consortium name="EnsemblMetazoa"/>
        </authorList>
    </citation>
    <scope>IDENTIFICATION</scope>
    <source>
        <strain evidence="8">PS312</strain>
    </source>
</reference>
<dbReference type="GO" id="GO:0000139">
    <property type="term" value="C:Golgi membrane"/>
    <property type="evidence" value="ECO:0007669"/>
    <property type="project" value="UniProtKB-SubCell"/>
</dbReference>
<proteinExistence type="predicted"/>
<dbReference type="InterPro" id="IPR051292">
    <property type="entry name" value="Xyl/GlcA_transferase"/>
</dbReference>
<keyword evidence="6" id="KW-0472">Membrane</keyword>
<dbReference type="Pfam" id="PF01501">
    <property type="entry name" value="Glyco_transf_8"/>
    <property type="match status" value="1"/>
</dbReference>
<keyword evidence="4" id="KW-1133">Transmembrane helix</keyword>
<dbReference type="SUPFAM" id="SSF53448">
    <property type="entry name" value="Nucleotide-diphospho-sugar transferases"/>
    <property type="match status" value="1"/>
</dbReference>
<comment type="subcellular location">
    <subcellularLocation>
        <location evidence="1">Golgi apparatus membrane</location>
        <topology evidence="1">Single-pass type II membrane protein</topology>
    </subcellularLocation>
</comment>
<keyword evidence="5" id="KW-0333">Golgi apparatus</keyword>
<keyword evidence="3" id="KW-0735">Signal-anchor</keyword>
<reference evidence="9" key="1">
    <citation type="journal article" date="2008" name="Nat. Genet.">
        <title>The Pristionchus pacificus genome provides a unique perspective on nematode lifestyle and parasitism.</title>
        <authorList>
            <person name="Dieterich C."/>
            <person name="Clifton S.W."/>
            <person name="Schuster L.N."/>
            <person name="Chinwalla A."/>
            <person name="Delehaunty K."/>
            <person name="Dinkelacker I."/>
            <person name="Fulton L."/>
            <person name="Fulton R."/>
            <person name="Godfrey J."/>
            <person name="Minx P."/>
            <person name="Mitreva M."/>
            <person name="Roeseler W."/>
            <person name="Tian H."/>
            <person name="Witte H."/>
            <person name="Yang S.P."/>
            <person name="Wilson R.K."/>
            <person name="Sommer R.J."/>
        </authorList>
    </citation>
    <scope>NUCLEOTIDE SEQUENCE [LARGE SCALE GENOMIC DNA]</scope>
    <source>
        <strain evidence="9">PS312</strain>
    </source>
</reference>
<dbReference type="PANTHER" id="PTHR12270:SF25">
    <property type="entry name" value="GLYCOSYLTRANSFERASE-LIKE PROTEIN LARGE"/>
    <property type="match status" value="1"/>
</dbReference>
<keyword evidence="7" id="KW-0325">Glycoprotein</keyword>
<gene>
    <name evidence="8" type="primary">WBGene00281032</name>
</gene>
<dbReference type="EnsemblMetazoa" id="PPA42663.1">
    <property type="protein sequence ID" value="PPA42663.1"/>
    <property type="gene ID" value="WBGene00281032"/>
</dbReference>
<dbReference type="OrthoDB" id="411524at2759"/>
<dbReference type="InterPro" id="IPR002495">
    <property type="entry name" value="Glyco_trans_8"/>
</dbReference>
<dbReference type="Gene3D" id="3.90.550.10">
    <property type="entry name" value="Spore Coat Polysaccharide Biosynthesis Protein SpsA, Chain A"/>
    <property type="match status" value="1"/>
</dbReference>
<sequence length="681" mass="78296">IFMGMIPRISNNRLLAAISLTTFVLLYLLLGGYEERIIRVEMPPKVQLILAEQEDSRCTEHHIVIVVGGHTTCYDALPLFKSILYHHRGPLVFHIITDAESRQVLPAMFDTWKLPSVRYALYDMDPYRSRVDWVPNKHYSAIYGLIRLTIPDMLPVDVKEVKVNRSEIGKAETQLAKSLSFRNVLFLDTDLIVLDDIAPMFIAFKGSNESVMLAMAENISPGYTWGRNKWPARGRGFNAGVSLLHLERMRRANWTEMWTREAKGLFRKRIVHKGNDQDIINALTVSHPEIAIQLPCAYNYQLGNTSTPLGCEKRERGVKIAHFNSPEKMRLKSKYVVHFARFHDIYKAMDGYSFRQRERCEGDSEPSTSLTDLTEEDYECDDLATAIKTVYRTQLYFNGFTPSSESNDNTLVTHLSVDRLDRFLKLLDYWEGAVSAAIYCTDAELAQIDKKIQSGFDQNRTNVALHAVFKTGNYYPTNYLRNVALNASRTGFVYLADVDYIPSEELYENLRTVVGSSNMTNKVLFVPAFEMTTSCDENMIPRTREELLKEWNEGKIQLFGNNSAPDNQTIFDNWRDSDAPREIDRIPEFKSFVVVPTQSVPRYEERLIGSGWSVDLYYSTLRDAGFRFEMTPGAFTVRDPKYSHTMTDDEVSNLYIKCSRIFQEELKTDPKFEKVFQQVVS</sequence>
<accession>A0A2A6BVH6</accession>
<dbReference type="GO" id="GO:0005794">
    <property type="term" value="C:Golgi apparatus"/>
    <property type="evidence" value="ECO:0000318"/>
    <property type="project" value="GO_Central"/>
</dbReference>
<dbReference type="Proteomes" id="UP000005239">
    <property type="component" value="Unassembled WGS sequence"/>
</dbReference>
<evidence type="ECO:0000256" key="5">
    <source>
        <dbReference type="ARBA" id="ARBA00023034"/>
    </source>
</evidence>